<dbReference type="InterPro" id="IPR023213">
    <property type="entry name" value="CAT-like_dom_sf"/>
</dbReference>
<evidence type="ECO:0000256" key="7">
    <source>
        <dbReference type="ARBA" id="ARBA00022532"/>
    </source>
</evidence>
<dbReference type="InterPro" id="IPR003016">
    <property type="entry name" value="2-oxoA_DH_lipoyl-BS"/>
</dbReference>
<dbReference type="PROSITE" id="PS50968">
    <property type="entry name" value="BIOTINYL_LIPOYL"/>
    <property type="match status" value="1"/>
</dbReference>
<dbReference type="Pfam" id="PF00198">
    <property type="entry name" value="2-oxoacid_dh"/>
    <property type="match status" value="1"/>
</dbReference>
<dbReference type="Pfam" id="PF02817">
    <property type="entry name" value="E3_binding"/>
    <property type="match status" value="1"/>
</dbReference>
<dbReference type="Gene3D" id="2.40.50.100">
    <property type="match status" value="1"/>
</dbReference>
<keyword evidence="8 12" id="KW-0808">Transferase</keyword>
<dbReference type="GO" id="GO:0004149">
    <property type="term" value="F:dihydrolipoyllysine-residue succinyltransferase activity"/>
    <property type="evidence" value="ECO:0007669"/>
    <property type="project" value="UniProtKB-UniRule"/>
</dbReference>
<dbReference type="AlphaFoldDB" id="A0A378ZPY0"/>
<comment type="pathway">
    <text evidence="2 12">Amino-acid degradation; L-lysine degradation via saccharopine pathway; glutaryl-CoA from L-lysine: step 6/6.</text>
</comment>
<accession>A0A378ZPY0</accession>
<dbReference type="EMBL" id="UGSK01000001">
    <property type="protein sequence ID" value="SUA99335.1"/>
    <property type="molecule type" value="Genomic_DNA"/>
</dbReference>
<dbReference type="GO" id="GO:0006099">
    <property type="term" value="P:tricarboxylic acid cycle"/>
    <property type="evidence" value="ECO:0007669"/>
    <property type="project" value="UniProtKB-UniRule"/>
</dbReference>
<dbReference type="PROSITE" id="PS51826">
    <property type="entry name" value="PSBD"/>
    <property type="match status" value="1"/>
</dbReference>
<evidence type="ECO:0000256" key="2">
    <source>
        <dbReference type="ARBA" id="ARBA00005145"/>
    </source>
</evidence>
<dbReference type="EC" id="2.3.1.61" evidence="5 12"/>
<dbReference type="NCBIfam" id="TIGR01347">
    <property type="entry name" value="sucB"/>
    <property type="match status" value="1"/>
</dbReference>
<dbReference type="InterPro" id="IPR000089">
    <property type="entry name" value="Biotin_lipoyl"/>
</dbReference>
<evidence type="ECO:0000256" key="12">
    <source>
        <dbReference type="RuleBase" id="RU361138"/>
    </source>
</evidence>
<evidence type="ECO:0000256" key="3">
    <source>
        <dbReference type="ARBA" id="ARBA00007317"/>
    </source>
</evidence>
<evidence type="ECO:0000256" key="9">
    <source>
        <dbReference type="ARBA" id="ARBA00022823"/>
    </source>
</evidence>
<comment type="function">
    <text evidence="1 12">E2 component of the 2-oxoglutarate dehydrogenase (OGDH) complex which catalyzes the second step in the conversion of 2-oxoglutarate to succinyl-CoA and CO(2).</text>
</comment>
<dbReference type="InterPro" id="IPR006255">
    <property type="entry name" value="SucB"/>
</dbReference>
<dbReference type="Gene3D" id="3.30.559.10">
    <property type="entry name" value="Chloramphenicol acetyltransferase-like domain"/>
    <property type="match status" value="1"/>
</dbReference>
<evidence type="ECO:0000256" key="6">
    <source>
        <dbReference type="ARBA" id="ARBA00019511"/>
    </source>
</evidence>
<dbReference type="PANTHER" id="PTHR43416">
    <property type="entry name" value="DIHYDROLIPOYLLYSINE-RESIDUE SUCCINYLTRANSFERASE COMPONENT OF 2-OXOGLUTARATE DEHYDROGENASE COMPLEX, MITOCHONDRIAL-RELATED"/>
    <property type="match status" value="1"/>
</dbReference>
<reference evidence="15 16" key="1">
    <citation type="submission" date="2018-06" db="EMBL/GenBank/DDBJ databases">
        <authorList>
            <consortium name="Pathogen Informatics"/>
            <person name="Doyle S."/>
        </authorList>
    </citation>
    <scope>NUCLEOTIDE SEQUENCE [LARGE SCALE GENOMIC DNA]</scope>
    <source>
        <strain evidence="15 16">NCTC13350</strain>
    </source>
</reference>
<dbReference type="UniPathway" id="UPA00868">
    <property type="reaction ID" value="UER00840"/>
</dbReference>
<keyword evidence="9 12" id="KW-0450">Lipoyl</keyword>
<evidence type="ECO:0000259" key="13">
    <source>
        <dbReference type="PROSITE" id="PS50968"/>
    </source>
</evidence>
<name>A0A378ZPY0_9HYPH</name>
<dbReference type="InterPro" id="IPR036625">
    <property type="entry name" value="E3-bd_dom_sf"/>
</dbReference>
<dbReference type="Proteomes" id="UP000255000">
    <property type="component" value="Unassembled WGS sequence"/>
</dbReference>
<evidence type="ECO:0000256" key="10">
    <source>
        <dbReference type="ARBA" id="ARBA00023315"/>
    </source>
</evidence>
<feature type="domain" description="Peripheral subunit-binding (PSBD)" evidence="14">
    <location>
        <begin position="115"/>
        <end position="152"/>
    </location>
</feature>
<dbReference type="Pfam" id="PF00364">
    <property type="entry name" value="Biotin_lipoyl"/>
    <property type="match status" value="1"/>
</dbReference>
<dbReference type="InterPro" id="IPR001078">
    <property type="entry name" value="2-oxoacid_DH_actylTfrase"/>
</dbReference>
<dbReference type="PROSITE" id="PS00189">
    <property type="entry name" value="LIPOYL"/>
    <property type="match status" value="1"/>
</dbReference>
<dbReference type="NCBIfam" id="NF004309">
    <property type="entry name" value="PRK05704.1"/>
    <property type="match status" value="1"/>
</dbReference>
<dbReference type="CDD" id="cd06849">
    <property type="entry name" value="lipoyl_domain"/>
    <property type="match status" value="1"/>
</dbReference>
<comment type="subunit">
    <text evidence="4">Forms a 24-polypeptide structural core with octahedral symmetry. Part of the 2-oxoglutarate dehydrogenase (OGDH) complex composed of E1 (2-oxoglutarate dehydrogenase), E2 (dihydrolipoamide succinyltransferase) and E3 (dihydrolipoamide dehydrogenase); the complex contains multiple copies of the three enzymatic components (E1, E2 and E3).</text>
</comment>
<dbReference type="SUPFAM" id="SSF51230">
    <property type="entry name" value="Single hybrid motif"/>
    <property type="match status" value="1"/>
</dbReference>
<evidence type="ECO:0000256" key="4">
    <source>
        <dbReference type="ARBA" id="ARBA00011666"/>
    </source>
</evidence>
<dbReference type="SUPFAM" id="SSF47005">
    <property type="entry name" value="Peripheral subunit-binding domain of 2-oxo acid dehydrogenase complex"/>
    <property type="match status" value="1"/>
</dbReference>
<evidence type="ECO:0000313" key="16">
    <source>
        <dbReference type="Proteomes" id="UP000255000"/>
    </source>
</evidence>
<keyword evidence="7 12" id="KW-0816">Tricarboxylic acid cycle</keyword>
<dbReference type="PANTHER" id="PTHR43416:SF5">
    <property type="entry name" value="DIHYDROLIPOYLLYSINE-RESIDUE SUCCINYLTRANSFERASE COMPONENT OF 2-OXOGLUTARATE DEHYDROGENASE COMPLEX, MITOCHONDRIAL"/>
    <property type="match status" value="1"/>
</dbReference>
<dbReference type="Gene3D" id="4.10.320.10">
    <property type="entry name" value="E3-binding domain"/>
    <property type="match status" value="1"/>
</dbReference>
<proteinExistence type="inferred from homology"/>
<dbReference type="InterPro" id="IPR050537">
    <property type="entry name" value="2-oxoacid_dehydrogenase"/>
</dbReference>
<evidence type="ECO:0000256" key="5">
    <source>
        <dbReference type="ARBA" id="ARBA00012945"/>
    </source>
</evidence>
<dbReference type="GO" id="GO:0033512">
    <property type="term" value="P:L-lysine catabolic process to acetyl-CoA via saccharopine"/>
    <property type="evidence" value="ECO:0007669"/>
    <property type="project" value="UniProtKB-UniRule"/>
</dbReference>
<evidence type="ECO:0000256" key="11">
    <source>
        <dbReference type="ARBA" id="ARBA00052761"/>
    </source>
</evidence>
<organism evidence="15 16">
    <name type="scientific">Pannonibacter phragmitetus</name>
    <dbReference type="NCBI Taxonomy" id="121719"/>
    <lineage>
        <taxon>Bacteria</taxon>
        <taxon>Pseudomonadati</taxon>
        <taxon>Pseudomonadota</taxon>
        <taxon>Alphaproteobacteria</taxon>
        <taxon>Hyphomicrobiales</taxon>
        <taxon>Stappiaceae</taxon>
        <taxon>Pannonibacter</taxon>
    </lineage>
</organism>
<gene>
    <name evidence="15" type="primary">sucB</name>
    <name evidence="15" type="ORF">NCTC13350_00232</name>
</gene>
<feature type="domain" description="Lipoyl-binding" evidence="13">
    <location>
        <begin position="2"/>
        <end position="77"/>
    </location>
</feature>
<dbReference type="RefSeq" id="WP_019963707.1">
    <property type="nucleotide sequence ID" value="NZ_UGSK01000001.1"/>
</dbReference>
<dbReference type="FunFam" id="3.30.559.10:FF:000007">
    <property type="entry name" value="Dihydrolipoamide acetyltransferase component of pyruvate dehydrogenase complex"/>
    <property type="match status" value="1"/>
</dbReference>
<evidence type="ECO:0000313" key="15">
    <source>
        <dbReference type="EMBL" id="SUA99335.1"/>
    </source>
</evidence>
<evidence type="ECO:0000256" key="1">
    <source>
        <dbReference type="ARBA" id="ARBA00004052"/>
    </source>
</evidence>
<sequence length="410" mass="42603">MATEIRVPTLGESVSEATIAQWFKKPGEAIKADEPLVELETDKVTVEVPAPASGVLESIVVKEGETVGVNALLGYIAAGEGAAAAPAAKAEAPAPAAAPAAAAPAAAPAAPSSMPPAPAAGKLLAETGLSADQVAGSGKRGQVLKGDVLAAVAAGVSAAPAAAAAPAAVRASVPADDEAREERVRMTKLRQTIARRLKDAQNTAAMLTTYNEVDMGPVMDLRSSYKDVFEKKHGVKLGFMGFFTKAVCHALKEIPAVNAEIDGTDVIYKNFCHIGVAVGTDKGLVVPVVRDADQMSIAEIEKEIANLGRKARDGKLGVADMQGGTFTISNGGVYGSLMSSPILNAPQSGILGMHKIQERPMAVNGQVVIRPMMYLALSYDHRIVDGKEAVTFLVRVKESLEDPRRLVLDL</sequence>
<dbReference type="GO" id="GO:0045252">
    <property type="term" value="C:oxoglutarate dehydrogenase complex"/>
    <property type="evidence" value="ECO:0007669"/>
    <property type="project" value="UniProtKB-UniRule"/>
</dbReference>
<keyword evidence="10 12" id="KW-0012">Acyltransferase</keyword>
<dbReference type="SUPFAM" id="SSF52777">
    <property type="entry name" value="CoA-dependent acyltransferases"/>
    <property type="match status" value="1"/>
</dbReference>
<dbReference type="InterPro" id="IPR004167">
    <property type="entry name" value="PSBD"/>
</dbReference>
<dbReference type="OrthoDB" id="9805770at2"/>
<evidence type="ECO:0000256" key="8">
    <source>
        <dbReference type="ARBA" id="ARBA00022679"/>
    </source>
</evidence>
<dbReference type="GO" id="GO:0005829">
    <property type="term" value="C:cytosol"/>
    <property type="evidence" value="ECO:0007669"/>
    <property type="project" value="TreeGrafter"/>
</dbReference>
<evidence type="ECO:0000259" key="14">
    <source>
        <dbReference type="PROSITE" id="PS51826"/>
    </source>
</evidence>
<comment type="cofactor">
    <cofactor evidence="12">
        <name>(R)-lipoate</name>
        <dbReference type="ChEBI" id="CHEBI:83088"/>
    </cofactor>
    <text evidence="12">Binds 1 lipoyl cofactor covalently.</text>
</comment>
<dbReference type="InterPro" id="IPR011053">
    <property type="entry name" value="Single_hybrid_motif"/>
</dbReference>
<protein>
    <recommendedName>
        <fullName evidence="6 12">Dihydrolipoyllysine-residue succinyltransferase component of 2-oxoglutarate dehydrogenase complex</fullName>
        <ecNumber evidence="5 12">2.3.1.61</ecNumber>
    </recommendedName>
    <alternativeName>
        <fullName evidence="12">2-oxoglutarate dehydrogenase complex component E2</fullName>
    </alternativeName>
</protein>
<comment type="similarity">
    <text evidence="3 12">Belongs to the 2-oxoacid dehydrogenase family.</text>
</comment>
<comment type="catalytic activity">
    <reaction evidence="11 12">
        <text>N(6)-[(R)-dihydrolipoyl]-L-lysyl-[protein] + succinyl-CoA = N(6)-[(R)-S(8)-succinyldihydrolipoyl]-L-lysyl-[protein] + CoA</text>
        <dbReference type="Rhea" id="RHEA:15213"/>
        <dbReference type="Rhea" id="RHEA-COMP:10475"/>
        <dbReference type="Rhea" id="RHEA-COMP:20092"/>
        <dbReference type="ChEBI" id="CHEBI:57287"/>
        <dbReference type="ChEBI" id="CHEBI:57292"/>
        <dbReference type="ChEBI" id="CHEBI:83100"/>
        <dbReference type="ChEBI" id="CHEBI:83120"/>
        <dbReference type="EC" id="2.3.1.61"/>
    </reaction>
</comment>